<evidence type="ECO:0000256" key="1">
    <source>
        <dbReference type="SAM" id="Phobius"/>
    </source>
</evidence>
<dbReference type="EMBL" id="LTAO01000017">
    <property type="protein sequence ID" value="KYG30595.1"/>
    <property type="molecule type" value="Genomic_DNA"/>
</dbReference>
<dbReference type="OrthoDB" id="1649543at2"/>
<dbReference type="STRING" id="519424.AZF04_19300"/>
<feature type="transmembrane region" description="Helical" evidence="1">
    <location>
        <begin position="320"/>
        <end position="340"/>
    </location>
</feature>
<sequence>MFFYLFLAIIVAVFAELSLKVKSKIMKVLCFIIMITLPSFLFAVRYGIGTDYYSYLNSFEQVRNGNSIRLEWGYEGLNKIVAFLGGEVELVFFITGIIMFSFIFLALKNYRNILSPGIGMFMFMLLYYQMSFNTVRQVVTMSIVLYSMKFIKERQLIKFTILIIFASGFHNSALLFFPVYFIYELIGKKNRGVYKFFLYFLILAAIFSMDKILLPVLSLNPELDYYVKYLENDKTLDTGLGFLIRSLPFLIIGFYLFKFLKIRDRFLIFYSSIFIISLLFKFTAFVGADYINRLSWNFEVVLIVLIPYYIRVLNNRGETFLSWLLLCYVILHWYYIYIYIGSHGSFPYQWIFNN</sequence>
<keyword evidence="1" id="KW-0812">Transmembrane</keyword>
<evidence type="ECO:0008006" key="4">
    <source>
        <dbReference type="Google" id="ProtNLM"/>
    </source>
</evidence>
<evidence type="ECO:0000313" key="3">
    <source>
        <dbReference type="Proteomes" id="UP000075806"/>
    </source>
</evidence>
<feature type="transmembrane region" description="Helical" evidence="1">
    <location>
        <begin position="196"/>
        <end position="219"/>
    </location>
</feature>
<feature type="transmembrane region" description="Helical" evidence="1">
    <location>
        <begin position="239"/>
        <end position="260"/>
    </location>
</feature>
<organism evidence="2 3">
    <name type="scientific">Alkalihalobacillus trypoxylicola</name>
    <dbReference type="NCBI Taxonomy" id="519424"/>
    <lineage>
        <taxon>Bacteria</taxon>
        <taxon>Bacillati</taxon>
        <taxon>Bacillota</taxon>
        <taxon>Bacilli</taxon>
        <taxon>Bacillales</taxon>
        <taxon>Bacillaceae</taxon>
        <taxon>Alkalihalobacillus</taxon>
    </lineage>
</organism>
<keyword evidence="3" id="KW-1185">Reference proteome</keyword>
<reference evidence="2" key="1">
    <citation type="submission" date="2016-02" db="EMBL/GenBank/DDBJ databases">
        <title>Genome sequence of Bacillus trypoxylicola KCTC 13244(T).</title>
        <authorList>
            <person name="Jeong H."/>
            <person name="Park S.-H."/>
            <person name="Choi S.-K."/>
        </authorList>
    </citation>
    <scope>NUCLEOTIDE SEQUENCE [LARGE SCALE GENOMIC DNA]</scope>
    <source>
        <strain evidence="2">KCTC 13244</strain>
    </source>
</reference>
<feature type="transmembrane region" description="Helical" evidence="1">
    <location>
        <begin position="6"/>
        <end position="21"/>
    </location>
</feature>
<gene>
    <name evidence="2" type="ORF">AZF04_19300</name>
</gene>
<dbReference type="Proteomes" id="UP000075806">
    <property type="component" value="Unassembled WGS sequence"/>
</dbReference>
<feature type="transmembrane region" description="Helical" evidence="1">
    <location>
        <begin position="28"/>
        <end position="48"/>
    </location>
</feature>
<keyword evidence="1" id="KW-0472">Membrane</keyword>
<feature type="transmembrane region" description="Helical" evidence="1">
    <location>
        <begin position="294"/>
        <end position="313"/>
    </location>
</feature>
<protein>
    <recommendedName>
        <fullName evidence="4">EpsG family protein</fullName>
    </recommendedName>
</protein>
<dbReference type="Pfam" id="PF14897">
    <property type="entry name" value="EpsG"/>
    <property type="match status" value="1"/>
</dbReference>
<feature type="transmembrane region" description="Helical" evidence="1">
    <location>
        <begin position="113"/>
        <end position="130"/>
    </location>
</feature>
<comment type="caution">
    <text evidence="2">The sequence shown here is derived from an EMBL/GenBank/DDBJ whole genome shotgun (WGS) entry which is preliminary data.</text>
</comment>
<feature type="transmembrane region" description="Helical" evidence="1">
    <location>
        <begin position="80"/>
        <end position="106"/>
    </location>
</feature>
<accession>A0A162DQT5</accession>
<evidence type="ECO:0000313" key="2">
    <source>
        <dbReference type="EMBL" id="KYG30595.1"/>
    </source>
</evidence>
<name>A0A162DQT5_9BACI</name>
<keyword evidence="1" id="KW-1133">Transmembrane helix</keyword>
<dbReference type="InterPro" id="IPR049458">
    <property type="entry name" value="EpsG-like"/>
</dbReference>
<feature type="transmembrane region" description="Helical" evidence="1">
    <location>
        <begin position="156"/>
        <end position="184"/>
    </location>
</feature>
<proteinExistence type="predicted"/>
<dbReference type="AlphaFoldDB" id="A0A162DQT5"/>
<feature type="transmembrane region" description="Helical" evidence="1">
    <location>
        <begin position="267"/>
        <end position="288"/>
    </location>
</feature>
<dbReference type="RefSeq" id="WP_061948909.1">
    <property type="nucleotide sequence ID" value="NZ_LTAO01000017.1"/>
</dbReference>